<feature type="compositionally biased region" description="Basic residues" evidence="1">
    <location>
        <begin position="1"/>
        <end position="10"/>
    </location>
</feature>
<sequence length="164" mass="18033">MGLPTKKKKTEAKAAAKVDDDAQVEKVIGKRRAGEEGTSRKKKKKKCQGTPTIDLDSKHVSSPILINHSKPLETLANEVHVSKTASPGWLDDVRNQTDEQGSPRRDMADENVDDHTINWGGRNEHGDANLNNEGHGDNAERLSGLRTQPSLAIQLGMFPSFIFK</sequence>
<evidence type="ECO:0000256" key="1">
    <source>
        <dbReference type="SAM" id="MobiDB-lite"/>
    </source>
</evidence>
<reference evidence="2" key="1">
    <citation type="journal article" date="2022" name="Int. J. Mol. Sci.">
        <title>Draft Genome of Tanacetum Coccineum: Genomic Comparison of Closely Related Tanacetum-Family Plants.</title>
        <authorList>
            <person name="Yamashiro T."/>
            <person name="Shiraishi A."/>
            <person name="Nakayama K."/>
            <person name="Satake H."/>
        </authorList>
    </citation>
    <scope>NUCLEOTIDE SEQUENCE</scope>
</reference>
<accession>A0ABQ5A1J1</accession>
<evidence type="ECO:0000313" key="2">
    <source>
        <dbReference type="EMBL" id="GJS95406.1"/>
    </source>
</evidence>
<comment type="caution">
    <text evidence="2">The sequence shown here is derived from an EMBL/GenBank/DDBJ whole genome shotgun (WGS) entry which is preliminary data.</text>
</comment>
<feature type="compositionally biased region" description="Basic and acidic residues" evidence="1">
    <location>
        <begin position="11"/>
        <end position="20"/>
    </location>
</feature>
<dbReference type="EMBL" id="BQNB010011807">
    <property type="protein sequence ID" value="GJS95406.1"/>
    <property type="molecule type" value="Genomic_DNA"/>
</dbReference>
<feature type="compositionally biased region" description="Basic and acidic residues" evidence="1">
    <location>
        <begin position="26"/>
        <end position="39"/>
    </location>
</feature>
<reference evidence="2" key="2">
    <citation type="submission" date="2022-01" db="EMBL/GenBank/DDBJ databases">
        <authorList>
            <person name="Yamashiro T."/>
            <person name="Shiraishi A."/>
            <person name="Satake H."/>
            <person name="Nakayama K."/>
        </authorList>
    </citation>
    <scope>NUCLEOTIDE SEQUENCE</scope>
</reference>
<feature type="region of interest" description="Disordered" evidence="1">
    <location>
        <begin position="83"/>
        <end position="142"/>
    </location>
</feature>
<name>A0ABQ5A1J1_9ASTR</name>
<proteinExistence type="predicted"/>
<feature type="region of interest" description="Disordered" evidence="1">
    <location>
        <begin position="1"/>
        <end position="20"/>
    </location>
</feature>
<protein>
    <submittedName>
        <fullName evidence="2">Uncharacterized protein</fullName>
    </submittedName>
</protein>
<gene>
    <name evidence="2" type="ORF">Tco_0802374</name>
</gene>
<organism evidence="2 3">
    <name type="scientific">Tanacetum coccineum</name>
    <dbReference type="NCBI Taxonomy" id="301880"/>
    <lineage>
        <taxon>Eukaryota</taxon>
        <taxon>Viridiplantae</taxon>
        <taxon>Streptophyta</taxon>
        <taxon>Embryophyta</taxon>
        <taxon>Tracheophyta</taxon>
        <taxon>Spermatophyta</taxon>
        <taxon>Magnoliopsida</taxon>
        <taxon>eudicotyledons</taxon>
        <taxon>Gunneridae</taxon>
        <taxon>Pentapetalae</taxon>
        <taxon>asterids</taxon>
        <taxon>campanulids</taxon>
        <taxon>Asterales</taxon>
        <taxon>Asteraceae</taxon>
        <taxon>Asteroideae</taxon>
        <taxon>Anthemideae</taxon>
        <taxon>Anthemidinae</taxon>
        <taxon>Tanacetum</taxon>
    </lineage>
</organism>
<dbReference type="Proteomes" id="UP001151760">
    <property type="component" value="Unassembled WGS sequence"/>
</dbReference>
<evidence type="ECO:0000313" key="3">
    <source>
        <dbReference type="Proteomes" id="UP001151760"/>
    </source>
</evidence>
<feature type="region of interest" description="Disordered" evidence="1">
    <location>
        <begin position="26"/>
        <end position="57"/>
    </location>
</feature>
<keyword evidence="3" id="KW-1185">Reference proteome</keyword>
<feature type="compositionally biased region" description="Basic and acidic residues" evidence="1">
    <location>
        <begin position="91"/>
        <end position="127"/>
    </location>
</feature>